<keyword evidence="1" id="KW-0812">Transmembrane</keyword>
<keyword evidence="1" id="KW-1133">Transmembrane helix</keyword>
<dbReference type="EMBL" id="FOKK01000006">
    <property type="protein sequence ID" value="SFB25719.1"/>
    <property type="molecule type" value="Genomic_DNA"/>
</dbReference>
<accession>A0A1I0ZIV5</accession>
<dbReference type="STRING" id="237018.SAMN04489723_106139"/>
<dbReference type="OrthoDB" id="826851at2"/>
<dbReference type="Proteomes" id="UP000198790">
    <property type="component" value="Unassembled WGS sequence"/>
</dbReference>
<reference evidence="2 3" key="1">
    <citation type="submission" date="2016-10" db="EMBL/GenBank/DDBJ databases">
        <authorList>
            <person name="de Groot N.N."/>
        </authorList>
    </citation>
    <scope>NUCLEOTIDE SEQUENCE [LARGE SCALE GENOMIC DNA]</scope>
    <source>
        <strain evidence="2 3">DSM 23399</strain>
    </source>
</reference>
<dbReference type="AlphaFoldDB" id="A0A1I0ZIV5"/>
<feature type="transmembrane region" description="Helical" evidence="1">
    <location>
        <begin position="6"/>
        <end position="33"/>
    </location>
</feature>
<organism evidence="2 3">
    <name type="scientific">Algoriphagus aquimarinus</name>
    <dbReference type="NCBI Taxonomy" id="237018"/>
    <lineage>
        <taxon>Bacteria</taxon>
        <taxon>Pseudomonadati</taxon>
        <taxon>Bacteroidota</taxon>
        <taxon>Cytophagia</taxon>
        <taxon>Cytophagales</taxon>
        <taxon>Cyclobacteriaceae</taxon>
        <taxon>Algoriphagus</taxon>
    </lineage>
</organism>
<protein>
    <submittedName>
        <fullName evidence="2">Uncharacterized protein</fullName>
    </submittedName>
</protein>
<keyword evidence="1" id="KW-0472">Membrane</keyword>
<sequence length="106" mass="11809">MIFSKAIYSIIAFGFLVILTSLLVVPSVIVSAIDEEADISMVYSFAEEETKEHEVKVSANLDDYIFTSTYLDERAFSELITIKFSNVGYLTAIHHVGIIVPPPEFS</sequence>
<evidence type="ECO:0000256" key="1">
    <source>
        <dbReference type="SAM" id="Phobius"/>
    </source>
</evidence>
<gene>
    <name evidence="2" type="ORF">SAMN04489723_106139</name>
</gene>
<name>A0A1I0ZIV5_9BACT</name>
<dbReference type="RefSeq" id="WP_092896787.1">
    <property type="nucleotide sequence ID" value="NZ_FOKK01000006.1"/>
</dbReference>
<evidence type="ECO:0000313" key="3">
    <source>
        <dbReference type="Proteomes" id="UP000198790"/>
    </source>
</evidence>
<evidence type="ECO:0000313" key="2">
    <source>
        <dbReference type="EMBL" id="SFB25719.1"/>
    </source>
</evidence>
<proteinExistence type="predicted"/>
<keyword evidence="3" id="KW-1185">Reference proteome</keyword>